<dbReference type="EMBL" id="JXST01000034">
    <property type="protein sequence ID" value="KIU14948.1"/>
    <property type="molecule type" value="Genomic_DNA"/>
</dbReference>
<evidence type="ECO:0000313" key="3">
    <source>
        <dbReference type="Proteomes" id="UP000032221"/>
    </source>
</evidence>
<dbReference type="PATRIC" id="fig|280871.6.peg.4448"/>
<proteinExistence type="predicted"/>
<dbReference type="GO" id="GO:0005524">
    <property type="term" value="F:ATP binding"/>
    <property type="evidence" value="ECO:0007669"/>
    <property type="project" value="InterPro"/>
</dbReference>
<organism evidence="2 3">
    <name type="scientific">Mycolicibacterium llatzerense</name>
    <dbReference type="NCBI Taxonomy" id="280871"/>
    <lineage>
        <taxon>Bacteria</taxon>
        <taxon>Bacillati</taxon>
        <taxon>Actinomycetota</taxon>
        <taxon>Actinomycetes</taxon>
        <taxon>Mycobacteriales</taxon>
        <taxon>Mycobacteriaceae</taxon>
        <taxon>Mycolicibacterium</taxon>
    </lineage>
</organism>
<dbReference type="SUPFAM" id="SSF52540">
    <property type="entry name" value="P-loop containing nucleoside triphosphate hydrolases"/>
    <property type="match status" value="1"/>
</dbReference>
<accession>A0A0D1J049</accession>
<dbReference type="RefSeq" id="WP_192830280.1">
    <property type="nucleotide sequence ID" value="NZ_JXST01000034.1"/>
</dbReference>
<evidence type="ECO:0000259" key="1">
    <source>
        <dbReference type="Pfam" id="PF00485"/>
    </source>
</evidence>
<comment type="caution">
    <text evidence="2">The sequence shown here is derived from an EMBL/GenBank/DDBJ whole genome shotgun (WGS) entry which is preliminary data.</text>
</comment>
<dbReference type="Gene3D" id="3.40.50.300">
    <property type="entry name" value="P-loop containing nucleotide triphosphate hydrolases"/>
    <property type="match status" value="1"/>
</dbReference>
<dbReference type="AlphaFoldDB" id="A0A0D1J049"/>
<keyword evidence="2" id="KW-0418">Kinase</keyword>
<keyword evidence="2" id="KW-0808">Transferase</keyword>
<keyword evidence="3" id="KW-1185">Reference proteome</keyword>
<name>A0A0D1J049_9MYCO</name>
<dbReference type="STRING" id="280871.TL10_21495"/>
<dbReference type="Pfam" id="PF00485">
    <property type="entry name" value="PRK"/>
    <property type="match status" value="1"/>
</dbReference>
<feature type="domain" description="Phosphoribulokinase/uridine kinase" evidence="1">
    <location>
        <begin position="30"/>
        <end position="160"/>
    </location>
</feature>
<gene>
    <name evidence="2" type="ORF">TL10_21495</name>
</gene>
<dbReference type="InterPro" id="IPR006083">
    <property type="entry name" value="PRK/URK"/>
</dbReference>
<reference evidence="2 3" key="1">
    <citation type="submission" date="2015-01" db="EMBL/GenBank/DDBJ databases">
        <title>Genome sequence of Mycobacterium llatzerense and Mycobacterium immunogenum recovered from brain abscess.</title>
        <authorList>
            <person name="Greninger A.L."/>
            <person name="Langelier C."/>
            <person name="Cunningham G."/>
            <person name="Chiu C.Y."/>
            <person name="Miller S."/>
        </authorList>
    </citation>
    <scope>NUCLEOTIDE SEQUENCE [LARGE SCALE GENOMIC DNA]</scope>
    <source>
        <strain evidence="2 3">CLUC14</strain>
    </source>
</reference>
<sequence>MGATAGPADVMCSIAMRIPASQNGRCPRVAIDGPDGAGKTYFADELAALLRTQQRPVVRVSLDDFHNTRAVRYRLGRDSPEGFWLDSYNYERFHADVLAPFSPGGSREYRVAAHDLTTDAVLNPAPRTAAPGTVLIVDGIFLHRNELAAIWDFSVFLDVPFIETARRMALRDGTDPDPDHPSMRRYVEAQRRYFRECRPHERARMLIDNAALGRPSIAAAD</sequence>
<dbReference type="Proteomes" id="UP000032221">
    <property type="component" value="Unassembled WGS sequence"/>
</dbReference>
<dbReference type="GO" id="GO:0016301">
    <property type="term" value="F:kinase activity"/>
    <property type="evidence" value="ECO:0007669"/>
    <property type="project" value="UniProtKB-KW"/>
</dbReference>
<evidence type="ECO:0000313" key="2">
    <source>
        <dbReference type="EMBL" id="KIU14948.1"/>
    </source>
</evidence>
<protein>
    <submittedName>
        <fullName evidence="2">Uridine kinase</fullName>
    </submittedName>
</protein>
<dbReference type="InterPro" id="IPR027417">
    <property type="entry name" value="P-loop_NTPase"/>
</dbReference>